<dbReference type="GeneID" id="70135200"/>
<dbReference type="InterPro" id="IPR020999">
    <property type="entry name" value="Chitin_synth_reg_RCR"/>
</dbReference>
<proteinExistence type="predicted"/>
<dbReference type="AlphaFoldDB" id="A0A9P9A2Z9"/>
<feature type="transmembrane region" description="Helical" evidence="2">
    <location>
        <begin position="36"/>
        <end position="56"/>
    </location>
</feature>
<feature type="compositionally biased region" description="Low complexity" evidence="1">
    <location>
        <begin position="109"/>
        <end position="122"/>
    </location>
</feature>
<feature type="compositionally biased region" description="Low complexity" evidence="1">
    <location>
        <begin position="76"/>
        <end position="94"/>
    </location>
</feature>
<accession>A0A9P9A2Z9</accession>
<evidence type="ECO:0000256" key="1">
    <source>
        <dbReference type="SAM" id="MobiDB-lite"/>
    </source>
</evidence>
<feature type="compositionally biased region" description="Pro residues" evidence="1">
    <location>
        <begin position="138"/>
        <end position="149"/>
    </location>
</feature>
<gene>
    <name evidence="3" type="ORF">BKA67DRAFT_653148</name>
</gene>
<keyword evidence="2" id="KW-1133">Transmembrane helix</keyword>
<dbReference type="PANTHER" id="PTHR28187:SF1">
    <property type="entry name" value="PROTEIN RCR1-RELATED"/>
    <property type="match status" value="1"/>
</dbReference>
<feature type="region of interest" description="Disordered" evidence="1">
    <location>
        <begin position="68"/>
        <end position="149"/>
    </location>
</feature>
<keyword evidence="2" id="KW-0472">Membrane</keyword>
<reference evidence="3" key="1">
    <citation type="journal article" date="2021" name="Nat. Commun.">
        <title>Genetic determinants of endophytism in the Arabidopsis root mycobiome.</title>
        <authorList>
            <person name="Mesny F."/>
            <person name="Miyauchi S."/>
            <person name="Thiergart T."/>
            <person name="Pickel B."/>
            <person name="Atanasova L."/>
            <person name="Karlsson M."/>
            <person name="Huettel B."/>
            <person name="Barry K.W."/>
            <person name="Haridas S."/>
            <person name="Chen C."/>
            <person name="Bauer D."/>
            <person name="Andreopoulos W."/>
            <person name="Pangilinan J."/>
            <person name="LaButti K."/>
            <person name="Riley R."/>
            <person name="Lipzen A."/>
            <person name="Clum A."/>
            <person name="Drula E."/>
            <person name="Henrissat B."/>
            <person name="Kohler A."/>
            <person name="Grigoriev I.V."/>
            <person name="Martin F.M."/>
            <person name="Hacquard S."/>
        </authorList>
    </citation>
    <scope>NUCLEOTIDE SEQUENCE</scope>
    <source>
        <strain evidence="3">MPI-SDFR-AT-0073</strain>
    </source>
</reference>
<dbReference type="GO" id="GO:0016192">
    <property type="term" value="P:vesicle-mediated transport"/>
    <property type="evidence" value="ECO:0007669"/>
    <property type="project" value="TreeGrafter"/>
</dbReference>
<evidence type="ECO:0000313" key="3">
    <source>
        <dbReference type="EMBL" id="KAH6659942.1"/>
    </source>
</evidence>
<dbReference type="Proteomes" id="UP000758603">
    <property type="component" value="Unassembled WGS sequence"/>
</dbReference>
<keyword evidence="4" id="KW-1185">Reference proteome</keyword>
<keyword evidence="2" id="KW-0812">Transmembrane</keyword>
<dbReference type="Pfam" id="PF12273">
    <property type="entry name" value="RCR"/>
    <property type="match status" value="1"/>
</dbReference>
<sequence>MAPTDTTSLLGKRYYCNSSYYGYNNNCSAWSYYGRWIFAAIVIVVILAICFLWACVNSRRRRRRGAQPMYGTGWMAGNQGQNQNNPNAYYNNSQQPPPAYGAGQSYPMQNQNYNSQQGYYGQREGVAQAKDTPAGEYAPPPGPPPAKIH</sequence>
<dbReference type="EMBL" id="JAGPXC010000001">
    <property type="protein sequence ID" value="KAH6659942.1"/>
    <property type="molecule type" value="Genomic_DNA"/>
</dbReference>
<organism evidence="3 4">
    <name type="scientific">Truncatella angustata</name>
    <dbReference type="NCBI Taxonomy" id="152316"/>
    <lineage>
        <taxon>Eukaryota</taxon>
        <taxon>Fungi</taxon>
        <taxon>Dikarya</taxon>
        <taxon>Ascomycota</taxon>
        <taxon>Pezizomycotina</taxon>
        <taxon>Sordariomycetes</taxon>
        <taxon>Xylariomycetidae</taxon>
        <taxon>Amphisphaeriales</taxon>
        <taxon>Sporocadaceae</taxon>
        <taxon>Truncatella</taxon>
    </lineage>
</organism>
<evidence type="ECO:0000256" key="2">
    <source>
        <dbReference type="SAM" id="Phobius"/>
    </source>
</evidence>
<name>A0A9P9A2Z9_9PEZI</name>
<dbReference type="RefSeq" id="XP_045964073.1">
    <property type="nucleotide sequence ID" value="XM_046106309.1"/>
</dbReference>
<comment type="caution">
    <text evidence="3">The sequence shown here is derived from an EMBL/GenBank/DDBJ whole genome shotgun (WGS) entry which is preliminary data.</text>
</comment>
<evidence type="ECO:0000313" key="4">
    <source>
        <dbReference type="Proteomes" id="UP000758603"/>
    </source>
</evidence>
<dbReference type="PANTHER" id="PTHR28187">
    <property type="entry name" value="PROTEIN RCR1-RELATED"/>
    <property type="match status" value="1"/>
</dbReference>
<protein>
    <submittedName>
        <fullName evidence="3">Chitin synthesis regulation, resistance to congo red-domain-containing protein</fullName>
    </submittedName>
</protein>